<sequence length="301" mass="35026">MTTLKESITNVFSKLNIDQRKEILNVLVHILRKIIENPSRAKFRSLKKDNKTFINKLLHFKGSDDILRSLGFEEDEEKWFFPLSKDDTLSRNLNEIQNYINDNLCLLYNNSESIFEQGISDSYNNYKNTLNENSSLQLNTNNELLENNSGGLKLEGLSKRRLEKEKMELLSEKENTIQLIKEYSDKWIIQIKGAENTLYSNETFKMQFKFTDKYPIESPEVVFIGEPPIHPHIYSNGHICLSILYDHWSPVLSVNAICLSIISMLSSCKKKRKPIDDILYCSSGAKVSPKNMKWMFHDDKI</sequence>
<protein>
    <submittedName>
        <fullName evidence="2">Ubiquitin-conjugating enzyme, putative</fullName>
        <ecNumber evidence="2">6.3.2.19</ecNumber>
    </submittedName>
</protein>
<dbReference type="InterPro" id="IPR000608">
    <property type="entry name" value="UBC"/>
</dbReference>
<dbReference type="FunFam" id="3.10.110.10:FF:000072">
    <property type="entry name" value="Ubiquitin-conjugating enzyme E2 W"/>
    <property type="match status" value="1"/>
</dbReference>
<dbReference type="RefSeq" id="XP_028536014.1">
    <property type="nucleotide sequence ID" value="XM_028678916.1"/>
</dbReference>
<dbReference type="Gene3D" id="1.20.58.2190">
    <property type="match status" value="1"/>
</dbReference>
<dbReference type="OrthoDB" id="406833at2759"/>
<dbReference type="EC" id="6.3.2.19" evidence="2"/>
<dbReference type="CDD" id="cd09212">
    <property type="entry name" value="PUB"/>
    <property type="match status" value="1"/>
</dbReference>
<dbReference type="SMART" id="SM00212">
    <property type="entry name" value="UBCc"/>
    <property type="match status" value="1"/>
</dbReference>
<dbReference type="SMART" id="SM00580">
    <property type="entry name" value="PUG"/>
    <property type="match status" value="1"/>
</dbReference>
<name>A0A1J1HF29_PLARL</name>
<dbReference type="GO" id="GO:0016874">
    <property type="term" value="F:ligase activity"/>
    <property type="evidence" value="ECO:0007669"/>
    <property type="project" value="UniProtKB-KW"/>
</dbReference>
<keyword evidence="3" id="KW-1185">Reference proteome</keyword>
<dbReference type="EMBL" id="LN835308">
    <property type="protein sequence ID" value="CRH04008.1"/>
    <property type="molecule type" value="Genomic_DNA"/>
</dbReference>
<dbReference type="Pfam" id="PF00179">
    <property type="entry name" value="UQ_con"/>
    <property type="match status" value="1"/>
</dbReference>
<reference evidence="2 3" key="1">
    <citation type="submission" date="2015-04" db="EMBL/GenBank/DDBJ databases">
        <authorList>
            <consortium name="Pathogen Informatics"/>
        </authorList>
    </citation>
    <scope>NUCLEOTIDE SEQUENCE [LARGE SCALE GENOMIC DNA]</scope>
    <source>
        <strain evidence="2 3">SGS1</strain>
    </source>
</reference>
<dbReference type="KEGG" id="prel:PRELSG_1338200"/>
<dbReference type="InterPro" id="IPR016135">
    <property type="entry name" value="UBQ-conjugating_enzyme/RWD"/>
</dbReference>
<dbReference type="PANTHER" id="PTHR24067">
    <property type="entry name" value="UBIQUITIN-CONJUGATING ENZYME E2"/>
    <property type="match status" value="1"/>
</dbReference>
<dbReference type="VEuPathDB" id="PlasmoDB:PRELSG_1338200"/>
<dbReference type="InterPro" id="IPR018997">
    <property type="entry name" value="PUB_domain"/>
</dbReference>
<dbReference type="InterPro" id="IPR050113">
    <property type="entry name" value="Ub_conjugating_enzyme"/>
</dbReference>
<evidence type="ECO:0000259" key="1">
    <source>
        <dbReference type="PROSITE" id="PS50127"/>
    </source>
</evidence>
<dbReference type="InterPro" id="IPR036339">
    <property type="entry name" value="PUB-like_dom_sf"/>
</dbReference>
<evidence type="ECO:0000313" key="2">
    <source>
        <dbReference type="EMBL" id="CRH04008.1"/>
    </source>
</evidence>
<dbReference type="Pfam" id="PF09409">
    <property type="entry name" value="PUB"/>
    <property type="match status" value="1"/>
</dbReference>
<dbReference type="Proteomes" id="UP000220158">
    <property type="component" value="Chromosome 13"/>
</dbReference>
<dbReference type="Gene3D" id="3.10.110.10">
    <property type="entry name" value="Ubiquitin Conjugating Enzyme"/>
    <property type="match status" value="1"/>
</dbReference>
<feature type="domain" description="UBC core" evidence="1">
    <location>
        <begin position="157"/>
        <end position="301"/>
    </location>
</feature>
<keyword evidence="2" id="KW-0436">Ligase</keyword>
<proteinExistence type="predicted"/>
<dbReference type="AlphaFoldDB" id="A0A1J1HF29"/>
<accession>A0A1J1HF29</accession>
<evidence type="ECO:0000313" key="3">
    <source>
        <dbReference type="Proteomes" id="UP000220158"/>
    </source>
</evidence>
<dbReference type="GeneID" id="39738315"/>
<organism evidence="2 3">
    <name type="scientific">Plasmodium relictum</name>
    <dbReference type="NCBI Taxonomy" id="85471"/>
    <lineage>
        <taxon>Eukaryota</taxon>
        <taxon>Sar</taxon>
        <taxon>Alveolata</taxon>
        <taxon>Apicomplexa</taxon>
        <taxon>Aconoidasida</taxon>
        <taxon>Haemosporida</taxon>
        <taxon>Plasmodiidae</taxon>
        <taxon>Plasmodium</taxon>
        <taxon>Plasmodium (Haemamoeba)</taxon>
    </lineage>
</organism>
<dbReference type="SUPFAM" id="SSF143503">
    <property type="entry name" value="PUG domain-like"/>
    <property type="match status" value="1"/>
</dbReference>
<gene>
    <name evidence="2" type="ORF">PRELSG_1338200</name>
</gene>
<dbReference type="OMA" id="MFHDDKV"/>
<dbReference type="CDD" id="cd23808">
    <property type="entry name" value="UBCc_UBE2W"/>
    <property type="match status" value="1"/>
</dbReference>
<dbReference type="PROSITE" id="PS50127">
    <property type="entry name" value="UBC_2"/>
    <property type="match status" value="1"/>
</dbReference>
<dbReference type="SUPFAM" id="SSF54495">
    <property type="entry name" value="UBC-like"/>
    <property type="match status" value="1"/>
</dbReference>